<evidence type="ECO:0000313" key="2">
    <source>
        <dbReference type="EMBL" id="GGO99810.1"/>
    </source>
</evidence>
<gene>
    <name evidence="2" type="ORF">GCM10011612_17980</name>
</gene>
<organism evidence="2 3">
    <name type="scientific">Actinomyces gaoshouyii</name>
    <dbReference type="NCBI Taxonomy" id="1960083"/>
    <lineage>
        <taxon>Bacteria</taxon>
        <taxon>Bacillati</taxon>
        <taxon>Actinomycetota</taxon>
        <taxon>Actinomycetes</taxon>
        <taxon>Actinomycetales</taxon>
        <taxon>Actinomycetaceae</taxon>
        <taxon>Actinomyces</taxon>
    </lineage>
</organism>
<reference evidence="2" key="2">
    <citation type="submission" date="2020-09" db="EMBL/GenBank/DDBJ databases">
        <authorList>
            <person name="Sun Q."/>
            <person name="Zhou Y."/>
        </authorList>
    </citation>
    <scope>NUCLEOTIDE SEQUENCE</scope>
    <source>
        <strain evidence="2">CGMCC 4.7372</strain>
    </source>
</reference>
<name>A0A8H9LFH6_9ACTO</name>
<sequence>MREGAITAQQIQTADRADPGGAASAAARRRSAQYQLVASEWAQAAQGLP</sequence>
<evidence type="ECO:0000313" key="3">
    <source>
        <dbReference type="Proteomes" id="UP000614239"/>
    </source>
</evidence>
<protein>
    <submittedName>
        <fullName evidence="2">Uncharacterized protein</fullName>
    </submittedName>
</protein>
<evidence type="ECO:0000256" key="1">
    <source>
        <dbReference type="SAM" id="MobiDB-lite"/>
    </source>
</evidence>
<dbReference type="Proteomes" id="UP000614239">
    <property type="component" value="Unassembled WGS sequence"/>
</dbReference>
<comment type="caution">
    <text evidence="2">The sequence shown here is derived from an EMBL/GenBank/DDBJ whole genome shotgun (WGS) entry which is preliminary data.</text>
</comment>
<feature type="region of interest" description="Disordered" evidence="1">
    <location>
        <begin position="1"/>
        <end position="26"/>
    </location>
</feature>
<keyword evidence="3" id="KW-1185">Reference proteome</keyword>
<accession>A0A8H9LFH6</accession>
<reference evidence="2" key="1">
    <citation type="journal article" date="2014" name="Int. J. Syst. Evol. Microbiol.">
        <title>Complete genome sequence of Corynebacterium casei LMG S-19264T (=DSM 44701T), isolated from a smear-ripened cheese.</title>
        <authorList>
            <consortium name="US DOE Joint Genome Institute (JGI-PGF)"/>
            <person name="Walter F."/>
            <person name="Albersmeier A."/>
            <person name="Kalinowski J."/>
            <person name="Ruckert C."/>
        </authorList>
    </citation>
    <scope>NUCLEOTIDE SEQUENCE</scope>
    <source>
        <strain evidence="2">CGMCC 4.7372</strain>
    </source>
</reference>
<dbReference type="EMBL" id="BMNJ01000006">
    <property type="protein sequence ID" value="GGO99810.1"/>
    <property type="molecule type" value="Genomic_DNA"/>
</dbReference>
<dbReference type="AlphaFoldDB" id="A0A8H9LFH6"/>
<proteinExistence type="predicted"/>